<organism evidence="4">
    <name type="scientific">Arundo donax</name>
    <name type="common">Giant reed</name>
    <name type="synonym">Donax arundinaceus</name>
    <dbReference type="NCBI Taxonomy" id="35708"/>
    <lineage>
        <taxon>Eukaryota</taxon>
        <taxon>Viridiplantae</taxon>
        <taxon>Streptophyta</taxon>
        <taxon>Embryophyta</taxon>
        <taxon>Tracheophyta</taxon>
        <taxon>Spermatophyta</taxon>
        <taxon>Magnoliopsida</taxon>
        <taxon>Liliopsida</taxon>
        <taxon>Poales</taxon>
        <taxon>Poaceae</taxon>
        <taxon>PACMAD clade</taxon>
        <taxon>Arundinoideae</taxon>
        <taxon>Arundineae</taxon>
        <taxon>Arundo</taxon>
    </lineage>
</organism>
<accession>A0A0A9C6E2</accession>
<keyword evidence="2" id="KW-0067">ATP-binding</keyword>
<sequence length="147" mass="16384">MLYNQEVFTCSFTFYKVKLHFTENALQLIAKKAAAGETGARGLRSVMEDILTEAMFEIPDAREGKEKIIAVLVNEESVGPLHRRGCGAKIFRGDGALELYVYQNNIKLPGLIQSNPRRSRIARLPSSSFASNKALDLSDISLFFIDI</sequence>
<dbReference type="PANTHER" id="PTHR48102">
    <property type="entry name" value="ATP-DEPENDENT CLP PROTEASE ATP-BINDING SUBUNIT CLPX-LIKE, MITOCHONDRIAL-RELATED"/>
    <property type="match status" value="1"/>
</dbReference>
<dbReference type="GO" id="GO:0016887">
    <property type="term" value="F:ATP hydrolysis activity"/>
    <property type="evidence" value="ECO:0007669"/>
    <property type="project" value="TreeGrafter"/>
</dbReference>
<dbReference type="GO" id="GO:0005759">
    <property type="term" value="C:mitochondrial matrix"/>
    <property type="evidence" value="ECO:0007669"/>
    <property type="project" value="TreeGrafter"/>
</dbReference>
<dbReference type="Pfam" id="PF10431">
    <property type="entry name" value="ClpB_D2-small"/>
    <property type="match status" value="1"/>
</dbReference>
<reference evidence="4" key="2">
    <citation type="journal article" date="2015" name="Data Brief">
        <title>Shoot transcriptome of the giant reed, Arundo donax.</title>
        <authorList>
            <person name="Barrero R.A."/>
            <person name="Guerrero F.D."/>
            <person name="Moolhuijzen P."/>
            <person name="Goolsby J.A."/>
            <person name="Tidwell J."/>
            <person name="Bellgard S.E."/>
            <person name="Bellgard M.I."/>
        </authorList>
    </citation>
    <scope>NUCLEOTIDE SEQUENCE</scope>
    <source>
        <tissue evidence="4">Shoot tissue taken approximately 20 cm above the soil surface</tissue>
    </source>
</reference>
<name>A0A0A9C6E2_ARUDO</name>
<evidence type="ECO:0000256" key="2">
    <source>
        <dbReference type="ARBA" id="ARBA00022840"/>
    </source>
</evidence>
<dbReference type="InterPro" id="IPR019489">
    <property type="entry name" value="Clp_ATPase_C"/>
</dbReference>
<evidence type="ECO:0000256" key="1">
    <source>
        <dbReference type="ARBA" id="ARBA00022741"/>
    </source>
</evidence>
<keyword evidence="1" id="KW-0547">Nucleotide-binding</keyword>
<dbReference type="EMBL" id="GBRH01228910">
    <property type="protein sequence ID" value="JAD68985.1"/>
    <property type="molecule type" value="Transcribed_RNA"/>
</dbReference>
<dbReference type="AlphaFoldDB" id="A0A0A9C6E2"/>
<evidence type="ECO:0000259" key="3">
    <source>
        <dbReference type="SMART" id="SM01086"/>
    </source>
</evidence>
<dbReference type="GO" id="GO:0005524">
    <property type="term" value="F:ATP binding"/>
    <property type="evidence" value="ECO:0007669"/>
    <property type="project" value="UniProtKB-KW"/>
</dbReference>
<feature type="domain" description="Clp ATPase C-terminal" evidence="3">
    <location>
        <begin position="13"/>
        <end position="78"/>
    </location>
</feature>
<dbReference type="InterPro" id="IPR050052">
    <property type="entry name" value="ATP-dep_Clp_protease_ClpX"/>
</dbReference>
<evidence type="ECO:0000313" key="4">
    <source>
        <dbReference type="EMBL" id="JAD68985.1"/>
    </source>
</evidence>
<dbReference type="Gene3D" id="1.10.8.60">
    <property type="match status" value="1"/>
</dbReference>
<dbReference type="GO" id="GO:0051603">
    <property type="term" value="P:proteolysis involved in protein catabolic process"/>
    <property type="evidence" value="ECO:0007669"/>
    <property type="project" value="TreeGrafter"/>
</dbReference>
<dbReference type="SMART" id="SM01086">
    <property type="entry name" value="ClpB_D2-small"/>
    <property type="match status" value="1"/>
</dbReference>
<protein>
    <recommendedName>
        <fullName evidence="3">Clp ATPase C-terminal domain-containing protein</fullName>
    </recommendedName>
</protein>
<proteinExistence type="predicted"/>
<dbReference type="PANTHER" id="PTHR48102:SF8">
    <property type="entry name" value="OS05G0533900 PROTEIN"/>
    <property type="match status" value="1"/>
</dbReference>
<reference evidence="4" key="1">
    <citation type="submission" date="2014-09" db="EMBL/GenBank/DDBJ databases">
        <authorList>
            <person name="Magalhaes I.L.F."/>
            <person name="Oliveira U."/>
            <person name="Santos F.R."/>
            <person name="Vidigal T.H.D.A."/>
            <person name="Brescovit A.D."/>
            <person name="Santos A.J."/>
        </authorList>
    </citation>
    <scope>NUCLEOTIDE SEQUENCE</scope>
    <source>
        <tissue evidence="4">Shoot tissue taken approximately 20 cm above the soil surface</tissue>
    </source>
</reference>